<evidence type="ECO:0000256" key="2">
    <source>
        <dbReference type="ARBA" id="ARBA00022737"/>
    </source>
</evidence>
<evidence type="ECO:0000256" key="1">
    <source>
        <dbReference type="ARBA" id="ARBA00022441"/>
    </source>
</evidence>
<dbReference type="EMBL" id="GBXI01016312">
    <property type="protein sequence ID" value="JAC97979.1"/>
    <property type="molecule type" value="Transcribed_RNA"/>
</dbReference>
<name>A0A0A1WHI0_ZEUCU</name>
<keyword evidence="2" id="KW-0677">Repeat</keyword>
<reference evidence="3" key="1">
    <citation type="submission" date="2014-11" db="EMBL/GenBank/DDBJ databases">
        <authorList>
            <person name="Geib S."/>
        </authorList>
    </citation>
    <scope>NUCLEOTIDE SEQUENCE</scope>
</reference>
<dbReference type="SMART" id="SM00612">
    <property type="entry name" value="Kelch"/>
    <property type="match status" value="3"/>
</dbReference>
<dbReference type="Pfam" id="PF01344">
    <property type="entry name" value="Kelch_1"/>
    <property type="match status" value="2"/>
</dbReference>
<proteinExistence type="predicted"/>
<dbReference type="AlphaFoldDB" id="A0A0A1WHI0"/>
<evidence type="ECO:0000313" key="3">
    <source>
        <dbReference type="EMBL" id="JAC97979.1"/>
    </source>
</evidence>
<sequence length="327" mass="37291">MGSSCSKNNNATPTTDVVVTTNDTVATIYNDSNSCLLAVQFDNEKAIRVLKYLSAKDEWTICHEIPVKGLYRATIVKQYLLFHDWQNGVRVCCYDTTTRVIRTLKPLKEDQPYWSCYCATEFQECLYLIGADTEDNRKVYVWDPESDVLTEAPKLNIGRTRTTALKHEGYLYVAGGMVTKDDMVSYNARDTNSVERFNPRRNCWERCSPLLQARCVAGMASAGRFIYVVGGDCVSTPTNMVERYDTRINKWTQLIAMQVPKVFPATIYFNNRLTVCGNSSNDEDCALVEEFDETTNKWIRKNKMPIEGPFSYVVAKPEWVNQLEALN</sequence>
<dbReference type="PANTHER" id="PTHR46344">
    <property type="entry name" value="OS02G0202900 PROTEIN"/>
    <property type="match status" value="1"/>
</dbReference>
<accession>A0A0A1WHI0</accession>
<dbReference type="InterPro" id="IPR015915">
    <property type="entry name" value="Kelch-typ_b-propeller"/>
</dbReference>
<reference evidence="3" key="2">
    <citation type="journal article" date="2015" name="Gigascience">
        <title>Reconstructing a comprehensive transcriptome assembly of a white-pupal translocated strain of the pest fruit fly Bactrocera cucurbitae.</title>
        <authorList>
            <person name="Sim S.B."/>
            <person name="Calla B."/>
            <person name="Hall B."/>
            <person name="DeRego T."/>
            <person name="Geib S.M."/>
        </authorList>
    </citation>
    <scope>NUCLEOTIDE SEQUENCE</scope>
</reference>
<organism evidence="3">
    <name type="scientific">Zeugodacus cucurbitae</name>
    <name type="common">Melon fruit fly</name>
    <name type="synonym">Bactrocera cucurbitae</name>
    <dbReference type="NCBI Taxonomy" id="28588"/>
    <lineage>
        <taxon>Eukaryota</taxon>
        <taxon>Metazoa</taxon>
        <taxon>Ecdysozoa</taxon>
        <taxon>Arthropoda</taxon>
        <taxon>Hexapoda</taxon>
        <taxon>Insecta</taxon>
        <taxon>Pterygota</taxon>
        <taxon>Neoptera</taxon>
        <taxon>Endopterygota</taxon>
        <taxon>Diptera</taxon>
        <taxon>Brachycera</taxon>
        <taxon>Muscomorpha</taxon>
        <taxon>Tephritoidea</taxon>
        <taxon>Tephritidae</taxon>
        <taxon>Zeugodacus</taxon>
        <taxon>Zeugodacus</taxon>
    </lineage>
</organism>
<dbReference type="InterPro" id="IPR006652">
    <property type="entry name" value="Kelch_1"/>
</dbReference>
<dbReference type="PANTHER" id="PTHR46344:SF27">
    <property type="entry name" value="KELCH REPEAT SUPERFAMILY PROTEIN"/>
    <property type="match status" value="1"/>
</dbReference>
<keyword evidence="1" id="KW-0880">Kelch repeat</keyword>
<protein>
    <submittedName>
        <fullName evidence="3">Kelch-like protein 18</fullName>
    </submittedName>
</protein>
<gene>
    <name evidence="3" type="primary">KLHL18_1</name>
    <name evidence="3" type="ORF">g.13308</name>
</gene>
<dbReference type="SUPFAM" id="SSF117281">
    <property type="entry name" value="Kelch motif"/>
    <property type="match status" value="1"/>
</dbReference>
<dbReference type="Gene3D" id="2.120.10.80">
    <property type="entry name" value="Kelch-type beta propeller"/>
    <property type="match status" value="1"/>
</dbReference>